<dbReference type="SUPFAM" id="SSF160240">
    <property type="entry name" value="Cation efflux protein cytoplasmic domain-like"/>
    <property type="match status" value="1"/>
</dbReference>
<dbReference type="NCBIfam" id="TIGR01297">
    <property type="entry name" value="CDF"/>
    <property type="match status" value="1"/>
</dbReference>
<evidence type="ECO:0000259" key="9">
    <source>
        <dbReference type="Pfam" id="PF16916"/>
    </source>
</evidence>
<comment type="similarity">
    <text evidence="2">Belongs to the cation diffusion facilitator (CDF) transporter (TC 2.A.4) family.</text>
</comment>
<keyword evidence="5 7" id="KW-1133">Transmembrane helix</keyword>
<feature type="transmembrane region" description="Helical" evidence="7">
    <location>
        <begin position="106"/>
        <end position="124"/>
    </location>
</feature>
<keyword evidence="11" id="KW-1185">Reference proteome</keyword>
<evidence type="ECO:0000256" key="5">
    <source>
        <dbReference type="ARBA" id="ARBA00022989"/>
    </source>
</evidence>
<dbReference type="Pfam" id="PF01545">
    <property type="entry name" value="Cation_efflux"/>
    <property type="match status" value="1"/>
</dbReference>
<dbReference type="Gene3D" id="3.30.70.1350">
    <property type="entry name" value="Cation efflux protein, cytoplasmic domain"/>
    <property type="match status" value="1"/>
</dbReference>
<evidence type="ECO:0000259" key="8">
    <source>
        <dbReference type="Pfam" id="PF01545"/>
    </source>
</evidence>
<sequence length="331" mass="36750">MALSFGVSIVLLLTKLTAYYLTSSTAILTDALESIVNVVASGFAFYSIYLSGQPRDTNHPYGHGKIEFFSSGFEGGLIVMAGFFIIYQAVLSFFEPNPITNLDWGIALIVVATAVNALLGWGLVRTGNQTHSLALTADGRHLLTDSVSSLVVVIGVGLVWLTGQTWIDSALALTLSLLIIYNGWQLVRQSVAGLMDETHTPTLVRVVELLNANKKQNWIDVHNLRVQKYGSDLHIDCHLTLPYYWALKQAHDEVNRFENILKSGFPSEVEIFVHADPCLKECCHYCHVADCPVRQFPFIRDVDWTADNLTVNQKHFVPFQPAMPEQPSSNL</sequence>
<dbReference type="InterPro" id="IPR036837">
    <property type="entry name" value="Cation_efflux_CTD_sf"/>
</dbReference>
<dbReference type="Pfam" id="PF16916">
    <property type="entry name" value="ZT_dimer"/>
    <property type="match status" value="1"/>
</dbReference>
<proteinExistence type="inferred from homology"/>
<organism evidence="10 11">
    <name type="scientific">Nibrella viscosa</name>
    <dbReference type="NCBI Taxonomy" id="1084524"/>
    <lineage>
        <taxon>Bacteria</taxon>
        <taxon>Pseudomonadati</taxon>
        <taxon>Bacteroidota</taxon>
        <taxon>Cytophagia</taxon>
        <taxon>Cytophagales</taxon>
        <taxon>Spirosomataceae</taxon>
        <taxon>Nibrella</taxon>
    </lineage>
</organism>
<feature type="domain" description="Cation efflux protein cytoplasmic" evidence="9">
    <location>
        <begin position="216"/>
        <end position="278"/>
    </location>
</feature>
<protein>
    <submittedName>
        <fullName evidence="10">Cation diffusion facilitator family transporter</fullName>
    </submittedName>
</protein>
<evidence type="ECO:0000256" key="2">
    <source>
        <dbReference type="ARBA" id="ARBA00008114"/>
    </source>
</evidence>
<feature type="domain" description="Cation efflux protein transmembrane" evidence="8">
    <location>
        <begin position="3"/>
        <end position="195"/>
    </location>
</feature>
<keyword evidence="4 7" id="KW-0812">Transmembrane</keyword>
<dbReference type="InterPro" id="IPR002524">
    <property type="entry name" value="Cation_efflux"/>
</dbReference>
<dbReference type="SUPFAM" id="SSF161111">
    <property type="entry name" value="Cation efflux protein transmembrane domain-like"/>
    <property type="match status" value="1"/>
</dbReference>
<evidence type="ECO:0000313" key="10">
    <source>
        <dbReference type="EMBL" id="GAA4409532.1"/>
    </source>
</evidence>
<dbReference type="PANTHER" id="PTHR43840:SF15">
    <property type="entry name" value="MITOCHONDRIAL METAL TRANSPORTER 1-RELATED"/>
    <property type="match status" value="1"/>
</dbReference>
<gene>
    <name evidence="10" type="ORF">GCM10023187_33050</name>
</gene>
<comment type="subcellular location">
    <subcellularLocation>
        <location evidence="1">Membrane</location>
        <topology evidence="1">Multi-pass membrane protein</topology>
    </subcellularLocation>
</comment>
<reference evidence="11" key="1">
    <citation type="journal article" date="2019" name="Int. J. Syst. Evol. Microbiol.">
        <title>The Global Catalogue of Microorganisms (GCM) 10K type strain sequencing project: providing services to taxonomists for standard genome sequencing and annotation.</title>
        <authorList>
            <consortium name="The Broad Institute Genomics Platform"/>
            <consortium name="The Broad Institute Genome Sequencing Center for Infectious Disease"/>
            <person name="Wu L."/>
            <person name="Ma J."/>
        </authorList>
    </citation>
    <scope>NUCLEOTIDE SEQUENCE [LARGE SCALE GENOMIC DNA]</scope>
    <source>
        <strain evidence="11">JCM 17925</strain>
    </source>
</reference>
<evidence type="ECO:0000256" key="4">
    <source>
        <dbReference type="ARBA" id="ARBA00022692"/>
    </source>
</evidence>
<name>A0ABP8KLI8_9BACT</name>
<dbReference type="InterPro" id="IPR027470">
    <property type="entry name" value="Cation_efflux_CTD"/>
</dbReference>
<feature type="transmembrane region" description="Helical" evidence="7">
    <location>
        <begin position="34"/>
        <end position="52"/>
    </location>
</feature>
<dbReference type="Proteomes" id="UP001500936">
    <property type="component" value="Unassembled WGS sequence"/>
</dbReference>
<evidence type="ECO:0000256" key="7">
    <source>
        <dbReference type="SAM" id="Phobius"/>
    </source>
</evidence>
<dbReference type="PANTHER" id="PTHR43840">
    <property type="entry name" value="MITOCHONDRIAL METAL TRANSPORTER 1-RELATED"/>
    <property type="match status" value="1"/>
</dbReference>
<evidence type="ECO:0000256" key="3">
    <source>
        <dbReference type="ARBA" id="ARBA00022448"/>
    </source>
</evidence>
<dbReference type="InterPro" id="IPR027469">
    <property type="entry name" value="Cation_efflux_TMD_sf"/>
</dbReference>
<keyword evidence="6 7" id="KW-0472">Membrane</keyword>
<keyword evidence="3" id="KW-0813">Transport</keyword>
<dbReference type="InterPro" id="IPR050291">
    <property type="entry name" value="CDF_Transporter"/>
</dbReference>
<evidence type="ECO:0000256" key="6">
    <source>
        <dbReference type="ARBA" id="ARBA00023136"/>
    </source>
</evidence>
<evidence type="ECO:0000313" key="11">
    <source>
        <dbReference type="Proteomes" id="UP001500936"/>
    </source>
</evidence>
<dbReference type="EMBL" id="BAABHB010000006">
    <property type="protein sequence ID" value="GAA4409532.1"/>
    <property type="molecule type" value="Genomic_DNA"/>
</dbReference>
<dbReference type="InterPro" id="IPR058533">
    <property type="entry name" value="Cation_efflux_TM"/>
</dbReference>
<feature type="transmembrane region" description="Helical" evidence="7">
    <location>
        <begin position="73"/>
        <end position="94"/>
    </location>
</feature>
<accession>A0ABP8KLI8</accession>
<comment type="caution">
    <text evidence="10">The sequence shown here is derived from an EMBL/GenBank/DDBJ whole genome shotgun (WGS) entry which is preliminary data.</text>
</comment>
<evidence type="ECO:0000256" key="1">
    <source>
        <dbReference type="ARBA" id="ARBA00004141"/>
    </source>
</evidence>
<dbReference type="Gene3D" id="1.20.1510.10">
    <property type="entry name" value="Cation efflux protein transmembrane domain"/>
    <property type="match status" value="1"/>
</dbReference>
<feature type="transmembrane region" description="Helical" evidence="7">
    <location>
        <begin position="145"/>
        <end position="163"/>
    </location>
</feature>